<comment type="caution">
    <text evidence="1">The sequence shown here is derived from an EMBL/GenBank/DDBJ whole genome shotgun (WGS) entry which is preliminary data.</text>
</comment>
<dbReference type="EMBL" id="JALLPB020000006">
    <property type="protein sequence ID" value="KAL3827254.1"/>
    <property type="molecule type" value="Genomic_DNA"/>
</dbReference>
<evidence type="ECO:0000313" key="1">
    <source>
        <dbReference type="EMBL" id="KAL3827254.1"/>
    </source>
</evidence>
<organism evidence="1 2">
    <name type="scientific">Cyclostephanos tholiformis</name>
    <dbReference type="NCBI Taxonomy" id="382380"/>
    <lineage>
        <taxon>Eukaryota</taxon>
        <taxon>Sar</taxon>
        <taxon>Stramenopiles</taxon>
        <taxon>Ochrophyta</taxon>
        <taxon>Bacillariophyta</taxon>
        <taxon>Coscinodiscophyceae</taxon>
        <taxon>Thalassiosirophycidae</taxon>
        <taxon>Stephanodiscales</taxon>
        <taxon>Stephanodiscaceae</taxon>
        <taxon>Cyclostephanos</taxon>
    </lineage>
</organism>
<dbReference type="AlphaFoldDB" id="A0ABD3SRL4"/>
<keyword evidence="2" id="KW-1185">Reference proteome</keyword>
<reference evidence="1 2" key="1">
    <citation type="submission" date="2024-10" db="EMBL/GenBank/DDBJ databases">
        <title>Updated reference genomes for cyclostephanoid diatoms.</title>
        <authorList>
            <person name="Roberts W.R."/>
            <person name="Alverson A.J."/>
        </authorList>
    </citation>
    <scope>NUCLEOTIDE SEQUENCE [LARGE SCALE GENOMIC DNA]</scope>
    <source>
        <strain evidence="1 2">AJA228-03</strain>
    </source>
</reference>
<dbReference type="Proteomes" id="UP001530377">
    <property type="component" value="Unassembled WGS sequence"/>
</dbReference>
<sequence length="161" mass="18257">MKDGDDINIRSFEDAVADNKRKIKLLLIDTITKNCASSHHEILQKINHVIHDCGDGSKLEAIVLSEGHTNFSCKVSVDKHPELCFFAKFCFEWNPDRTVHYDLQLVENEYKIMQEMSSNIPGSTVLPLACWDVKHGGQNMKLLVTNWSHVRSNFAISLSTV</sequence>
<gene>
    <name evidence="1" type="ORF">ACHAXA_004729</name>
</gene>
<accession>A0ABD3SRL4</accession>
<proteinExistence type="predicted"/>
<protein>
    <submittedName>
        <fullName evidence="1">Uncharacterized protein</fullName>
    </submittedName>
</protein>
<name>A0ABD3SRL4_9STRA</name>
<evidence type="ECO:0000313" key="2">
    <source>
        <dbReference type="Proteomes" id="UP001530377"/>
    </source>
</evidence>